<dbReference type="RefSeq" id="WP_214345886.1">
    <property type="nucleotide sequence ID" value="NZ_JAHBOH010000001.1"/>
</dbReference>
<feature type="signal peptide" evidence="1">
    <location>
        <begin position="1"/>
        <end position="30"/>
    </location>
</feature>
<keyword evidence="3" id="KW-1185">Reference proteome</keyword>
<evidence type="ECO:0000256" key="1">
    <source>
        <dbReference type="SAM" id="SignalP"/>
    </source>
</evidence>
<dbReference type="EMBL" id="JAHBOH010000001">
    <property type="protein sequence ID" value="MBT0992893.1"/>
    <property type="molecule type" value="Genomic_DNA"/>
</dbReference>
<dbReference type="Gene3D" id="2.60.120.200">
    <property type="match status" value="1"/>
</dbReference>
<organism evidence="2 3">
    <name type="scientific">Cellulomonas fulva</name>
    <dbReference type="NCBI Taxonomy" id="2835530"/>
    <lineage>
        <taxon>Bacteria</taxon>
        <taxon>Bacillati</taxon>
        <taxon>Actinomycetota</taxon>
        <taxon>Actinomycetes</taxon>
        <taxon>Micrococcales</taxon>
        <taxon>Cellulomonadaceae</taxon>
        <taxon>Cellulomonas</taxon>
    </lineage>
</organism>
<accession>A0ABS5TUW3</accession>
<protein>
    <submittedName>
        <fullName evidence="2">Uncharacterized protein</fullName>
    </submittedName>
</protein>
<proteinExistence type="predicted"/>
<dbReference type="Proteomes" id="UP000722125">
    <property type="component" value="Unassembled WGS sequence"/>
</dbReference>
<feature type="chain" id="PRO_5046544236" evidence="1">
    <location>
        <begin position="31"/>
        <end position="253"/>
    </location>
</feature>
<dbReference type="InterPro" id="IPR013320">
    <property type="entry name" value="ConA-like_dom_sf"/>
</dbReference>
<evidence type="ECO:0000313" key="2">
    <source>
        <dbReference type="EMBL" id="MBT0992893.1"/>
    </source>
</evidence>
<sequence>MDIVRSVRRTSALAVAVALLAAGSGGPAAAAPVTDLTIRFDQARGGAGAVAVDGLRVTTGIRTANGGSAAIVAGRAGQGNALRLPRPGAGQAILSVRSAVSGDRLSPGTRAFTFGADVRRDSGGSSDGDNLVQRGLADDAGQYKIELDGGRAACTVKGRAGKVIVTVGTSLAADVWYRVRCTRGAGGVKLTVTDLRNGSVRGAAASSPTGAVATRTADTPLSVGGKLTPRNGIATWQPDQLNGTVDNVVLTIG</sequence>
<gene>
    <name evidence="2" type="ORF">KIN34_01125</name>
</gene>
<comment type="caution">
    <text evidence="2">The sequence shown here is derived from an EMBL/GenBank/DDBJ whole genome shotgun (WGS) entry which is preliminary data.</text>
</comment>
<reference evidence="2 3" key="1">
    <citation type="submission" date="2021-05" db="EMBL/GenBank/DDBJ databases">
        <title>Description of Cellulomonas sp. DKR-3 sp. nov.</title>
        <authorList>
            <person name="Dahal R.H."/>
            <person name="Chaudhary D.K."/>
        </authorList>
    </citation>
    <scope>NUCLEOTIDE SEQUENCE [LARGE SCALE GENOMIC DNA]</scope>
    <source>
        <strain evidence="2 3">DKR-3</strain>
    </source>
</reference>
<name>A0ABS5TUW3_9CELL</name>
<evidence type="ECO:0000313" key="3">
    <source>
        <dbReference type="Proteomes" id="UP000722125"/>
    </source>
</evidence>
<dbReference type="SUPFAM" id="SSF49899">
    <property type="entry name" value="Concanavalin A-like lectins/glucanases"/>
    <property type="match status" value="1"/>
</dbReference>
<keyword evidence="1" id="KW-0732">Signal</keyword>